<dbReference type="EMBL" id="CAJHJT010000012">
    <property type="protein sequence ID" value="CAD7000229.1"/>
    <property type="molecule type" value="Genomic_DNA"/>
</dbReference>
<dbReference type="Proteomes" id="UP000606786">
    <property type="component" value="Unassembled WGS sequence"/>
</dbReference>
<evidence type="ECO:0000313" key="1">
    <source>
        <dbReference type="EMBL" id="CAD7000229.1"/>
    </source>
</evidence>
<sequence>RVYNQGNNDNNLRFEVLSNIFACTMCLINLHINTSSTPMNSPYHFLAPLTSSPASKKSVNLA</sequence>
<evidence type="ECO:0000313" key="2">
    <source>
        <dbReference type="Proteomes" id="UP000606786"/>
    </source>
</evidence>
<dbReference type="AlphaFoldDB" id="A0A811UME3"/>
<proteinExistence type="predicted"/>
<reference evidence="1" key="1">
    <citation type="submission" date="2020-11" db="EMBL/GenBank/DDBJ databases">
        <authorList>
            <person name="Whitehead M."/>
        </authorList>
    </citation>
    <scope>NUCLEOTIDE SEQUENCE</scope>
    <source>
        <strain evidence="1">EGII</strain>
    </source>
</reference>
<comment type="caution">
    <text evidence="1">The sequence shown here is derived from an EMBL/GenBank/DDBJ whole genome shotgun (WGS) entry which is preliminary data.</text>
</comment>
<gene>
    <name evidence="1" type="ORF">CCAP1982_LOCUS8721</name>
</gene>
<protein>
    <submittedName>
        <fullName evidence="1">(Mediterranean fruit fly) hypothetical protein</fullName>
    </submittedName>
</protein>
<feature type="non-terminal residue" evidence="1">
    <location>
        <position position="1"/>
    </location>
</feature>
<organism evidence="1 2">
    <name type="scientific">Ceratitis capitata</name>
    <name type="common">Mediterranean fruit fly</name>
    <name type="synonym">Tephritis capitata</name>
    <dbReference type="NCBI Taxonomy" id="7213"/>
    <lineage>
        <taxon>Eukaryota</taxon>
        <taxon>Metazoa</taxon>
        <taxon>Ecdysozoa</taxon>
        <taxon>Arthropoda</taxon>
        <taxon>Hexapoda</taxon>
        <taxon>Insecta</taxon>
        <taxon>Pterygota</taxon>
        <taxon>Neoptera</taxon>
        <taxon>Endopterygota</taxon>
        <taxon>Diptera</taxon>
        <taxon>Brachycera</taxon>
        <taxon>Muscomorpha</taxon>
        <taxon>Tephritoidea</taxon>
        <taxon>Tephritidae</taxon>
        <taxon>Ceratitis</taxon>
        <taxon>Ceratitis</taxon>
    </lineage>
</organism>
<accession>A0A811UME3</accession>
<keyword evidence="2" id="KW-1185">Reference proteome</keyword>
<name>A0A811UME3_CERCA</name>